<evidence type="ECO:0000256" key="2">
    <source>
        <dbReference type="ARBA" id="ARBA00023136"/>
    </source>
</evidence>
<protein>
    <submittedName>
        <fullName evidence="5">CubicO group peptidase (Beta-lactamase class C family)</fullName>
    </submittedName>
</protein>
<dbReference type="Proteomes" id="UP001255185">
    <property type="component" value="Unassembled WGS sequence"/>
</dbReference>
<dbReference type="EMBL" id="JAVDVI010000004">
    <property type="protein sequence ID" value="MDR6967081.1"/>
    <property type="molecule type" value="Genomic_DNA"/>
</dbReference>
<reference evidence="5 6" key="1">
    <citation type="submission" date="2023-07" db="EMBL/GenBank/DDBJ databases">
        <title>Sorghum-associated microbial communities from plants grown in Nebraska, USA.</title>
        <authorList>
            <person name="Schachtman D."/>
        </authorList>
    </citation>
    <scope>NUCLEOTIDE SEQUENCE [LARGE SCALE GENOMIC DNA]</scope>
    <source>
        <strain evidence="5 6">3773</strain>
    </source>
</reference>
<dbReference type="Gene3D" id="3.40.710.10">
    <property type="entry name" value="DD-peptidase/beta-lactamase superfamily"/>
    <property type="match status" value="1"/>
</dbReference>
<evidence type="ECO:0000313" key="6">
    <source>
        <dbReference type="Proteomes" id="UP001255185"/>
    </source>
</evidence>
<dbReference type="InterPro" id="IPR050491">
    <property type="entry name" value="AmpC-like"/>
</dbReference>
<evidence type="ECO:0000256" key="1">
    <source>
        <dbReference type="ARBA" id="ARBA00004370"/>
    </source>
</evidence>
<feature type="signal peptide" evidence="3">
    <location>
        <begin position="1"/>
        <end position="20"/>
    </location>
</feature>
<dbReference type="InterPro" id="IPR001466">
    <property type="entry name" value="Beta-lactam-related"/>
</dbReference>
<dbReference type="InterPro" id="IPR012338">
    <property type="entry name" value="Beta-lactam/transpept-like"/>
</dbReference>
<keyword evidence="3" id="KW-0732">Signal</keyword>
<name>A0ABU1TM88_9FLAO</name>
<organism evidence="5 6">
    <name type="scientific">Flavobacterium arsenatis</name>
    <dbReference type="NCBI Taxonomy" id="1484332"/>
    <lineage>
        <taxon>Bacteria</taxon>
        <taxon>Pseudomonadati</taxon>
        <taxon>Bacteroidota</taxon>
        <taxon>Flavobacteriia</taxon>
        <taxon>Flavobacteriales</taxon>
        <taxon>Flavobacteriaceae</taxon>
        <taxon>Flavobacterium</taxon>
    </lineage>
</organism>
<sequence length="466" mass="54056">MYNRICLLAVLFLLSNIVIAQTNKINQLDSLFNHLYASEEFNGNVLVAEQGNVIYENSFGLANEGTKEKLNIETVFELASVSKQFTAMGIVQLQKEGKLSYNDLISKYIPELKNYENVTIQNLLIHTGGLPDYMQLMMEKKGDKTNSITNENVIKFFQESHPKKEFEPGEKFSYSNTGYIMLASIIERVSGTSFENYLKEKIFIPLEMNNTFVYRRRYEPKEINNYALGYIYSDSLKRKILPDEEGKSSYYVYLDGMFGDGMVNSNLHDLLKWDRALYKEKIINNEDKKMIFSSYKTKDNLETDYGFGWFINQDSLYGKTVSHSGRWAGYLTVFERDIDNDKTIIILQNNETNITEDIRLIAQNIRKILYGQPLEKSFVLPSKILQKYAGSYTYENGKDGKIYYEFGRLWTNSNFQLKPVTETKFVVIGFSPEVTYEFILDENGEVEKLKIQQLEEGIDQTVIRKK</sequence>
<keyword evidence="2" id="KW-0472">Membrane</keyword>
<dbReference type="SUPFAM" id="SSF56601">
    <property type="entry name" value="beta-lactamase/transpeptidase-like"/>
    <property type="match status" value="1"/>
</dbReference>
<accession>A0ABU1TM88</accession>
<comment type="caution">
    <text evidence="5">The sequence shown here is derived from an EMBL/GenBank/DDBJ whole genome shotgun (WGS) entry which is preliminary data.</text>
</comment>
<evidence type="ECO:0000259" key="4">
    <source>
        <dbReference type="Pfam" id="PF00144"/>
    </source>
</evidence>
<dbReference type="RefSeq" id="WP_310025046.1">
    <property type="nucleotide sequence ID" value="NZ_JAVDVI010000004.1"/>
</dbReference>
<evidence type="ECO:0000313" key="5">
    <source>
        <dbReference type="EMBL" id="MDR6967081.1"/>
    </source>
</evidence>
<gene>
    <name evidence="5" type="ORF">J2X31_001088</name>
</gene>
<dbReference type="Pfam" id="PF00144">
    <property type="entry name" value="Beta-lactamase"/>
    <property type="match status" value="1"/>
</dbReference>
<dbReference type="PANTHER" id="PTHR46825:SF11">
    <property type="entry name" value="PENICILLIN-BINDING PROTEIN 4"/>
    <property type="match status" value="1"/>
</dbReference>
<proteinExistence type="predicted"/>
<comment type="subcellular location">
    <subcellularLocation>
        <location evidence="1">Membrane</location>
    </subcellularLocation>
</comment>
<feature type="domain" description="Beta-lactamase-related" evidence="4">
    <location>
        <begin position="44"/>
        <end position="357"/>
    </location>
</feature>
<keyword evidence="6" id="KW-1185">Reference proteome</keyword>
<feature type="chain" id="PRO_5047533148" evidence="3">
    <location>
        <begin position="21"/>
        <end position="466"/>
    </location>
</feature>
<evidence type="ECO:0000256" key="3">
    <source>
        <dbReference type="SAM" id="SignalP"/>
    </source>
</evidence>
<dbReference type="PANTHER" id="PTHR46825">
    <property type="entry name" value="D-ALANYL-D-ALANINE-CARBOXYPEPTIDASE/ENDOPEPTIDASE AMPH"/>
    <property type="match status" value="1"/>
</dbReference>